<sequence length="547" mass="60825">MARGEISDPLLPLNTGVHLFVDNYYIENSSSLQFQNGKIEKDLDHPLVHPEYPWENAVHFYTSFLQVPADLSIHGKAMYLLYYACAASYQVLFNSTVSVCVANSTDGINWQKPLLWYYPFTANGTQSARPTNIVFVTETNEFLGSIFLDRGKRTPRLEIFKMTYENSPQRFVYIGTSPDGFKWTAGTKPAHPKAGLSDTQTVMLYSGNNGGEYVLYGRYNSDVANTSVYCPGSWSDYRHAVVTLSTESAFGPWTESVEAFPLGSPDPIQCFDNYNPAALFYNNVYFLFPSGYLHWAQSDSGAPIQRAAQNDGVMDIRLAVSHLAHGPFTFPTRDPFISRGIGTVDPKSKLVNGTGSDRDAGFVFSSANGLLDPDFIRSDVVTPSAWMYHVYWGSQTTHAGGGAFLGRYWPDAYSGIFRARLRREGYVSLATLTSDPTGKGWFTSKVLSLPEKKDGQQLLLYINAEIATAGYLAIQFEDGLTGNPIPGFTFDECKTLHGNGIRQLLEWKTQNGTYSADLTPLVNYPNGVRFHVHVGHTKLYAFILSYV</sequence>
<evidence type="ECO:0000313" key="3">
    <source>
        <dbReference type="Proteomes" id="UP000663828"/>
    </source>
</evidence>
<name>A0A815R839_ADIRI</name>
<accession>A0A815R839</accession>
<reference evidence="2" key="1">
    <citation type="submission" date="2021-02" db="EMBL/GenBank/DDBJ databases">
        <authorList>
            <person name="Nowell W R."/>
        </authorList>
    </citation>
    <scope>NUCLEOTIDE SEQUENCE</scope>
</reference>
<dbReference type="Proteomes" id="UP000663828">
    <property type="component" value="Unassembled WGS sequence"/>
</dbReference>
<dbReference type="Proteomes" id="UP000663852">
    <property type="component" value="Unassembled WGS sequence"/>
</dbReference>
<evidence type="ECO:0000313" key="2">
    <source>
        <dbReference type="EMBL" id="CAF1473467.1"/>
    </source>
</evidence>
<organism evidence="2 4">
    <name type="scientific">Adineta ricciae</name>
    <name type="common">Rotifer</name>
    <dbReference type="NCBI Taxonomy" id="249248"/>
    <lineage>
        <taxon>Eukaryota</taxon>
        <taxon>Metazoa</taxon>
        <taxon>Spiralia</taxon>
        <taxon>Gnathifera</taxon>
        <taxon>Rotifera</taxon>
        <taxon>Eurotatoria</taxon>
        <taxon>Bdelloidea</taxon>
        <taxon>Adinetida</taxon>
        <taxon>Adinetidae</taxon>
        <taxon>Adineta</taxon>
    </lineage>
</organism>
<comment type="caution">
    <text evidence="2">The sequence shown here is derived from an EMBL/GenBank/DDBJ whole genome shotgun (WGS) entry which is preliminary data.</text>
</comment>
<dbReference type="Gene3D" id="2.115.10.20">
    <property type="entry name" value="Glycosyl hydrolase domain, family 43"/>
    <property type="match status" value="1"/>
</dbReference>
<dbReference type="InterPro" id="IPR023296">
    <property type="entry name" value="Glyco_hydro_beta-prop_sf"/>
</dbReference>
<dbReference type="OrthoDB" id="9982130at2759"/>
<protein>
    <submittedName>
        <fullName evidence="2">Uncharacterized protein</fullName>
    </submittedName>
</protein>
<proteinExistence type="predicted"/>
<evidence type="ECO:0000313" key="1">
    <source>
        <dbReference type="EMBL" id="CAF0786378.1"/>
    </source>
</evidence>
<dbReference type="EMBL" id="CAJNOJ010000515">
    <property type="protein sequence ID" value="CAF1473467.1"/>
    <property type="molecule type" value="Genomic_DNA"/>
</dbReference>
<keyword evidence="3" id="KW-1185">Reference proteome</keyword>
<evidence type="ECO:0000313" key="4">
    <source>
        <dbReference type="Proteomes" id="UP000663852"/>
    </source>
</evidence>
<dbReference type="SUPFAM" id="SSF75005">
    <property type="entry name" value="Arabinanase/levansucrase/invertase"/>
    <property type="match status" value="1"/>
</dbReference>
<dbReference type="EMBL" id="CAJNOR010000076">
    <property type="protein sequence ID" value="CAF0786378.1"/>
    <property type="molecule type" value="Genomic_DNA"/>
</dbReference>
<dbReference type="AlphaFoldDB" id="A0A815R839"/>
<gene>
    <name evidence="2" type="ORF">EDS130_LOCUS40945</name>
    <name evidence="1" type="ORF">XAT740_LOCUS2249</name>
</gene>